<gene>
    <name evidence="1" type="ORF">BJP36_19725</name>
</gene>
<dbReference type="Pfam" id="PF11655">
    <property type="entry name" value="DUF2589"/>
    <property type="match status" value="1"/>
</dbReference>
<dbReference type="Proteomes" id="UP000176944">
    <property type="component" value="Chromosome"/>
</dbReference>
<organism evidence="1 2">
    <name type="scientific">Moorena producens (strain JHB)</name>
    <dbReference type="NCBI Taxonomy" id="1454205"/>
    <lineage>
        <taxon>Bacteria</taxon>
        <taxon>Bacillati</taxon>
        <taxon>Cyanobacteriota</taxon>
        <taxon>Cyanophyceae</taxon>
        <taxon>Coleofasciculales</taxon>
        <taxon>Coleofasciculaceae</taxon>
        <taxon>Moorena</taxon>
    </lineage>
</organism>
<sequence length="204" mass="22301">MSEIEFRGIPIDHLISGPVVAIVKANDMMAKQQVKLLMQSCFSATGDVYEPVMITMSLRRSVLEHGNLEHGNDDSTWIRHVNTNFQVPLITLLPLNSLAIEEADISFSMNAYGHQEAPEEKEDDSTLFSDVPLSSIQPYALSGNISYGFRGETERLGVSGLQESSISVSVSTSKLPLPLGVHTILQAYSQSLHPVSASQEQAND</sequence>
<evidence type="ECO:0000313" key="2">
    <source>
        <dbReference type="Proteomes" id="UP000176944"/>
    </source>
</evidence>
<accession>A0A1D9G2F8</accession>
<dbReference type="InterPro" id="IPR024510">
    <property type="entry name" value="DUF2589"/>
</dbReference>
<name>A0A1D9G2F8_MOOP1</name>
<dbReference type="EMBL" id="CP017708">
    <property type="protein sequence ID" value="AOY81809.1"/>
    <property type="molecule type" value="Genomic_DNA"/>
</dbReference>
<protein>
    <submittedName>
        <fullName evidence="1">DUF2589 domain-containing protein</fullName>
    </submittedName>
</protein>
<evidence type="ECO:0000313" key="1">
    <source>
        <dbReference type="EMBL" id="AOY81809.1"/>
    </source>
</evidence>
<proteinExistence type="predicted"/>
<dbReference type="AlphaFoldDB" id="A0A1D9G2F8"/>
<reference evidence="2" key="1">
    <citation type="submission" date="2016-10" db="EMBL/GenBank/DDBJ databases">
        <title>Comparative genomics uncovers the prolific and rare metabolic potential of the cyanobacterial genus Moorea.</title>
        <authorList>
            <person name="Leao T."/>
            <person name="Castelao G."/>
            <person name="Korobeynikov A."/>
            <person name="Monroe E.A."/>
            <person name="Podell S."/>
            <person name="Glukhov E."/>
            <person name="Allen E."/>
            <person name="Gerwick W.H."/>
            <person name="Gerwick L."/>
        </authorList>
    </citation>
    <scope>NUCLEOTIDE SEQUENCE [LARGE SCALE GENOMIC DNA]</scope>
    <source>
        <strain evidence="2">JHB</strain>
    </source>
</reference>